<sequence length="257" mass="28341">MSANKWFVRPQPRPSAALRLICLPYAGGSAATYVPWAAQLPADVELIAVQPPGRASRIGERPHAEMNALVADLAAVFHEVSDKPYVLFGHSLGSRVAFEFTRQCPGFGLPQPRLLIGSGSRAPHFPSVRESVHDLPEAAFVDKLRELNGTPEEVLNNRELIQFLIPLLRADFKIADVYRATPAPLPCPLVVLAGTEDWEVTREAVEGWRELSEHGCDIHWIPGGHFFVEHNRALVLEKVNAAVARVAQAVRFERVVA</sequence>
<dbReference type="KEGG" id="lem:LEN_4018"/>
<evidence type="ECO:0000256" key="1">
    <source>
        <dbReference type="ARBA" id="ARBA00007169"/>
    </source>
</evidence>
<dbReference type="GO" id="GO:0008610">
    <property type="term" value="P:lipid biosynthetic process"/>
    <property type="evidence" value="ECO:0007669"/>
    <property type="project" value="TreeGrafter"/>
</dbReference>
<comment type="similarity">
    <text evidence="1">Belongs to the thioesterase family.</text>
</comment>
<organism evidence="3 4">
    <name type="scientific">Lysobacter enzymogenes</name>
    <dbReference type="NCBI Taxonomy" id="69"/>
    <lineage>
        <taxon>Bacteria</taxon>
        <taxon>Pseudomonadati</taxon>
        <taxon>Pseudomonadota</taxon>
        <taxon>Gammaproteobacteria</taxon>
        <taxon>Lysobacterales</taxon>
        <taxon>Lysobacteraceae</taxon>
        <taxon>Lysobacter</taxon>
    </lineage>
</organism>
<evidence type="ECO:0000259" key="2">
    <source>
        <dbReference type="Pfam" id="PF00975"/>
    </source>
</evidence>
<dbReference type="PANTHER" id="PTHR11487:SF0">
    <property type="entry name" value="S-ACYL FATTY ACID SYNTHASE THIOESTERASE, MEDIUM CHAIN"/>
    <property type="match status" value="1"/>
</dbReference>
<proteinExistence type="inferred from homology"/>
<dbReference type="SUPFAM" id="SSF53474">
    <property type="entry name" value="alpha/beta-Hydrolases"/>
    <property type="match status" value="1"/>
</dbReference>
<dbReference type="InterPro" id="IPR012223">
    <property type="entry name" value="TEII"/>
</dbReference>
<dbReference type="RefSeq" id="WP_198419985.1">
    <property type="nucleotide sequence ID" value="NZ_AP014940.1"/>
</dbReference>
<dbReference type="Gene3D" id="3.40.50.1820">
    <property type="entry name" value="alpha/beta hydrolase"/>
    <property type="match status" value="1"/>
</dbReference>
<dbReference type="InterPro" id="IPR001031">
    <property type="entry name" value="Thioesterase"/>
</dbReference>
<dbReference type="EMBL" id="AP014940">
    <property type="protein sequence ID" value="BAV99505.1"/>
    <property type="molecule type" value="Genomic_DNA"/>
</dbReference>
<name>A0AAU9ARQ4_LYSEN</name>
<dbReference type="GeneID" id="83065807"/>
<evidence type="ECO:0000313" key="4">
    <source>
        <dbReference type="Proteomes" id="UP000218824"/>
    </source>
</evidence>
<dbReference type="Pfam" id="PF00975">
    <property type="entry name" value="Thioesterase"/>
    <property type="match status" value="1"/>
</dbReference>
<gene>
    <name evidence="3" type="ORF">LEN_4018</name>
</gene>
<dbReference type="AlphaFoldDB" id="A0AAU9ARQ4"/>
<protein>
    <submittedName>
        <fullName evidence="3">Thioesterase</fullName>
    </submittedName>
</protein>
<dbReference type="Proteomes" id="UP000218824">
    <property type="component" value="Chromosome"/>
</dbReference>
<reference evidence="3 4" key="1">
    <citation type="journal article" date="2017" name="DNA Res.">
        <title>Complete genome sequence and expression profile of the commercial lytic enzyme producer Lysobacter enzymogenes M497-1.</title>
        <authorList>
            <person name="Takami H."/>
            <person name="Toyoda A."/>
            <person name="Uchiyama I."/>
            <person name="Itoh T."/>
            <person name="Takaki Y."/>
            <person name="Arai W."/>
            <person name="Nishi S."/>
            <person name="Kawai M."/>
            <person name="Shinya K."/>
            <person name="Ikeda H."/>
        </authorList>
    </citation>
    <scope>NUCLEOTIDE SEQUENCE [LARGE SCALE GENOMIC DNA]</scope>
    <source>
        <strain evidence="3 4">M497-1</strain>
    </source>
</reference>
<accession>A0AAU9ARQ4</accession>
<dbReference type="InterPro" id="IPR029058">
    <property type="entry name" value="AB_hydrolase_fold"/>
</dbReference>
<dbReference type="PANTHER" id="PTHR11487">
    <property type="entry name" value="THIOESTERASE"/>
    <property type="match status" value="1"/>
</dbReference>
<feature type="domain" description="Thioesterase" evidence="2">
    <location>
        <begin position="19"/>
        <end position="241"/>
    </location>
</feature>
<evidence type="ECO:0000313" key="3">
    <source>
        <dbReference type="EMBL" id="BAV99505.1"/>
    </source>
</evidence>